<dbReference type="GO" id="GO:0009451">
    <property type="term" value="P:RNA modification"/>
    <property type="evidence" value="ECO:0007669"/>
    <property type="project" value="InterPro"/>
</dbReference>
<feature type="repeat" description="PPR" evidence="3">
    <location>
        <begin position="190"/>
        <end position="224"/>
    </location>
</feature>
<feature type="domain" description="DYW" evidence="4">
    <location>
        <begin position="635"/>
        <end position="727"/>
    </location>
</feature>
<dbReference type="InterPro" id="IPR046960">
    <property type="entry name" value="PPR_At4g14850-like_plant"/>
</dbReference>
<dbReference type="Pfam" id="PF13041">
    <property type="entry name" value="PPR_2"/>
    <property type="match status" value="3"/>
</dbReference>
<dbReference type="Pfam" id="PF01535">
    <property type="entry name" value="PPR"/>
    <property type="match status" value="4"/>
</dbReference>
<proteinExistence type="inferred from homology"/>
<feature type="repeat" description="PPR" evidence="3">
    <location>
        <begin position="292"/>
        <end position="326"/>
    </location>
</feature>
<dbReference type="PANTHER" id="PTHR47926">
    <property type="entry name" value="PENTATRICOPEPTIDE REPEAT-CONTAINING PROTEIN"/>
    <property type="match status" value="1"/>
</dbReference>
<sequence length="727" mass="81710">MHRSSIKQLITRLHAQPPYAHTISYSAPHSNALVFSNMLNFFHSQMGAQNDVVTLFAQMQKSGLWPDVFVYPTLIKSVGNEGIVLHAHVLKLGFGCDKYVRNAMMDMYAKCGPIEVARQLFDEMCDKTVADWNVMVSGYWHWGCEVEACNLFDLMPQRNVISWTTMITGYSKVKDLKSARRYFDEMPQKNIVSCNAMLSGYAQNGFAEEAMGLFNEMMNSGIQPNATTWVAVISSCSSLGDPCLAESLVKMLDEKHVHLNYFVKTALLDMHAKCGSLETAREIFDELGVRKNSVTWNAMISGYTRVGDLTSARELFDRVPKRNVVSWNSMIAGYAQNGQSAMALELFQEMAATKDFKPDEVTMVSVLSACGHLGALELGNWVVNFLTKNRIKLSISGYNSLIFMYSKCGSMNDARKVFQKMAARDVISYNTLITGFAVYGHGSEALKLMFKMKDEGIEPDRITYIGVLTACSHGGLLEAGRKIFESIENPGVDHYACMVDLLGRVGKLDEAKILIERMPMNPHAGVYGSLLNACRIHKRVDLGEVAAEKLFELEPQNSGNYVLLSNIYASRGRWEDVERVRKAMREGGVRKTTGWSWVEYGGKMHKFIVGDRSHARSGDIYCLLAELRKKMRNAGYIADKSCVLRDVEEEEKEEMVGTHSEKLAVAFALLVSEAGAVIRVVKNLRVCWDCHMAIKMISELERREIMVRDNNRFHCFSSGQCSCNDYW</sequence>
<dbReference type="PANTHER" id="PTHR47926:SF373">
    <property type="entry name" value="TETRATRICOPEPTIDE-LIKE HELICAL DOMAIN SUPERFAMILY, DYW DOMAIN-CONTAINING PROTEIN"/>
    <property type="match status" value="1"/>
</dbReference>
<dbReference type="GO" id="GO:0008270">
    <property type="term" value="F:zinc ion binding"/>
    <property type="evidence" value="ECO:0007669"/>
    <property type="project" value="InterPro"/>
</dbReference>
<dbReference type="Proteomes" id="UP000241394">
    <property type="component" value="Chromosome LG6"/>
</dbReference>
<dbReference type="InParanoid" id="A0A2R6RGG1"/>
<reference evidence="5 6" key="1">
    <citation type="submission" date="2017-07" db="EMBL/GenBank/DDBJ databases">
        <title>An improved, manually edited Actinidia chinensis var. chinensis (kiwifruit) genome highlights the challenges associated with draft genomes and gene prediction in plants.</title>
        <authorList>
            <person name="Pilkington S."/>
            <person name="Crowhurst R."/>
            <person name="Hilario E."/>
            <person name="Nardozza S."/>
            <person name="Fraser L."/>
            <person name="Peng Y."/>
            <person name="Gunaseelan K."/>
            <person name="Simpson R."/>
            <person name="Tahir J."/>
            <person name="Deroles S."/>
            <person name="Templeton K."/>
            <person name="Luo Z."/>
            <person name="Davy M."/>
            <person name="Cheng C."/>
            <person name="Mcneilage M."/>
            <person name="Scaglione D."/>
            <person name="Liu Y."/>
            <person name="Zhang Q."/>
            <person name="Datson P."/>
            <person name="De Silva N."/>
            <person name="Gardiner S."/>
            <person name="Bassett H."/>
            <person name="Chagne D."/>
            <person name="Mccallum J."/>
            <person name="Dzierzon H."/>
            <person name="Deng C."/>
            <person name="Wang Y.-Y."/>
            <person name="Barron N."/>
            <person name="Manako K."/>
            <person name="Bowen J."/>
            <person name="Foster T."/>
            <person name="Erridge Z."/>
            <person name="Tiffin H."/>
            <person name="Waite C."/>
            <person name="Davies K."/>
            <person name="Grierson E."/>
            <person name="Laing W."/>
            <person name="Kirk R."/>
            <person name="Chen X."/>
            <person name="Wood M."/>
            <person name="Montefiori M."/>
            <person name="Brummell D."/>
            <person name="Schwinn K."/>
            <person name="Catanach A."/>
            <person name="Fullerton C."/>
            <person name="Li D."/>
            <person name="Meiyalaghan S."/>
            <person name="Nieuwenhuizen N."/>
            <person name="Read N."/>
            <person name="Prakash R."/>
            <person name="Hunter D."/>
            <person name="Zhang H."/>
            <person name="Mckenzie M."/>
            <person name="Knabel M."/>
            <person name="Harris A."/>
            <person name="Allan A."/>
            <person name="Chen A."/>
            <person name="Janssen B."/>
            <person name="Plunkett B."/>
            <person name="Dwamena C."/>
            <person name="Voogd C."/>
            <person name="Leif D."/>
            <person name="Lafferty D."/>
            <person name="Souleyre E."/>
            <person name="Varkonyi-Gasic E."/>
            <person name="Gambi F."/>
            <person name="Hanley J."/>
            <person name="Yao J.-L."/>
            <person name="Cheung J."/>
            <person name="David K."/>
            <person name="Warren B."/>
            <person name="Marsh K."/>
            <person name="Snowden K."/>
            <person name="Lin-Wang K."/>
            <person name="Brian L."/>
            <person name="Martinez-Sanchez M."/>
            <person name="Wang M."/>
            <person name="Ileperuma N."/>
            <person name="Macnee N."/>
            <person name="Campin R."/>
            <person name="Mcatee P."/>
            <person name="Drummond R."/>
            <person name="Espley R."/>
            <person name="Ireland H."/>
            <person name="Wu R."/>
            <person name="Atkinson R."/>
            <person name="Karunairetnam S."/>
            <person name="Bulley S."/>
            <person name="Chunkath S."/>
            <person name="Hanley Z."/>
            <person name="Storey R."/>
            <person name="Thrimawithana A."/>
            <person name="Thomson S."/>
            <person name="David C."/>
            <person name="Testolin R."/>
        </authorList>
    </citation>
    <scope>NUCLEOTIDE SEQUENCE [LARGE SCALE GENOMIC DNA]</scope>
    <source>
        <strain evidence="6">cv. Red5</strain>
        <tissue evidence="5">Young leaf</tissue>
    </source>
</reference>
<feature type="repeat" description="PPR" evidence="3">
    <location>
        <begin position="97"/>
        <end position="131"/>
    </location>
</feature>
<dbReference type="Pfam" id="PF14432">
    <property type="entry name" value="DYW_deaminase"/>
    <property type="match status" value="1"/>
</dbReference>
<feature type="repeat" description="PPR" evidence="3">
    <location>
        <begin position="159"/>
        <end position="189"/>
    </location>
</feature>
<dbReference type="SUPFAM" id="SSF48452">
    <property type="entry name" value="TPR-like"/>
    <property type="match status" value="1"/>
</dbReference>
<dbReference type="STRING" id="1590841.A0A2R6RGG1"/>
<evidence type="ECO:0000256" key="2">
    <source>
        <dbReference type="ARBA" id="ARBA00022737"/>
    </source>
</evidence>
<comment type="similarity">
    <text evidence="1">Belongs to the PPR family. PCMP-H subfamily.</text>
</comment>
<comment type="caution">
    <text evidence="5">The sequence shown here is derived from an EMBL/GenBank/DDBJ whole genome shotgun (WGS) entry which is preliminary data.</text>
</comment>
<gene>
    <name evidence="5" type="ORF">CEY00_Acc06657</name>
</gene>
<dbReference type="Pfam" id="PF20431">
    <property type="entry name" value="E_motif"/>
    <property type="match status" value="1"/>
</dbReference>
<dbReference type="EMBL" id="NKQK01000006">
    <property type="protein sequence ID" value="PSS29097.1"/>
    <property type="molecule type" value="Genomic_DNA"/>
</dbReference>
<evidence type="ECO:0000259" key="4">
    <source>
        <dbReference type="Pfam" id="PF14432"/>
    </source>
</evidence>
<dbReference type="FunFam" id="1.25.40.10:FF:000348">
    <property type="entry name" value="Pentatricopeptide repeat-containing protein chloroplastic"/>
    <property type="match status" value="1"/>
</dbReference>
<dbReference type="FunFam" id="1.25.40.10:FF:000184">
    <property type="entry name" value="Pentatricopeptide repeat-containing protein, chloroplastic"/>
    <property type="match status" value="1"/>
</dbReference>
<keyword evidence="6" id="KW-1185">Reference proteome</keyword>
<dbReference type="Gene3D" id="1.25.40.10">
    <property type="entry name" value="Tetratricopeptide repeat domain"/>
    <property type="match status" value="4"/>
</dbReference>
<dbReference type="Gramene" id="PSS29097">
    <property type="protein sequence ID" value="PSS29097"/>
    <property type="gene ID" value="CEY00_Acc06657"/>
</dbReference>
<dbReference type="InterPro" id="IPR002885">
    <property type="entry name" value="PPR_rpt"/>
</dbReference>
<name>A0A2R6RGG1_ACTCC</name>
<reference evidence="6" key="2">
    <citation type="journal article" date="2018" name="BMC Genomics">
        <title>A manually annotated Actinidia chinensis var. chinensis (kiwifruit) genome highlights the challenges associated with draft genomes and gene prediction in plants.</title>
        <authorList>
            <person name="Pilkington S.M."/>
            <person name="Crowhurst R."/>
            <person name="Hilario E."/>
            <person name="Nardozza S."/>
            <person name="Fraser L."/>
            <person name="Peng Y."/>
            <person name="Gunaseelan K."/>
            <person name="Simpson R."/>
            <person name="Tahir J."/>
            <person name="Deroles S.C."/>
            <person name="Templeton K."/>
            <person name="Luo Z."/>
            <person name="Davy M."/>
            <person name="Cheng C."/>
            <person name="McNeilage M."/>
            <person name="Scaglione D."/>
            <person name="Liu Y."/>
            <person name="Zhang Q."/>
            <person name="Datson P."/>
            <person name="De Silva N."/>
            <person name="Gardiner S.E."/>
            <person name="Bassett H."/>
            <person name="Chagne D."/>
            <person name="McCallum J."/>
            <person name="Dzierzon H."/>
            <person name="Deng C."/>
            <person name="Wang Y.Y."/>
            <person name="Barron L."/>
            <person name="Manako K."/>
            <person name="Bowen J."/>
            <person name="Foster T.M."/>
            <person name="Erridge Z.A."/>
            <person name="Tiffin H."/>
            <person name="Waite C.N."/>
            <person name="Davies K.M."/>
            <person name="Grierson E.P."/>
            <person name="Laing W.A."/>
            <person name="Kirk R."/>
            <person name="Chen X."/>
            <person name="Wood M."/>
            <person name="Montefiori M."/>
            <person name="Brummell D.A."/>
            <person name="Schwinn K.E."/>
            <person name="Catanach A."/>
            <person name="Fullerton C."/>
            <person name="Li D."/>
            <person name="Meiyalaghan S."/>
            <person name="Nieuwenhuizen N."/>
            <person name="Read N."/>
            <person name="Prakash R."/>
            <person name="Hunter D."/>
            <person name="Zhang H."/>
            <person name="McKenzie M."/>
            <person name="Knabel M."/>
            <person name="Harris A."/>
            <person name="Allan A.C."/>
            <person name="Gleave A."/>
            <person name="Chen A."/>
            <person name="Janssen B.J."/>
            <person name="Plunkett B."/>
            <person name="Ampomah-Dwamena C."/>
            <person name="Voogd C."/>
            <person name="Leif D."/>
            <person name="Lafferty D."/>
            <person name="Souleyre E.J.F."/>
            <person name="Varkonyi-Gasic E."/>
            <person name="Gambi F."/>
            <person name="Hanley J."/>
            <person name="Yao J.L."/>
            <person name="Cheung J."/>
            <person name="David K.M."/>
            <person name="Warren B."/>
            <person name="Marsh K."/>
            <person name="Snowden K.C."/>
            <person name="Lin-Wang K."/>
            <person name="Brian L."/>
            <person name="Martinez-Sanchez M."/>
            <person name="Wang M."/>
            <person name="Ileperuma N."/>
            <person name="Macnee N."/>
            <person name="Campin R."/>
            <person name="McAtee P."/>
            <person name="Drummond R.S.M."/>
            <person name="Espley R.V."/>
            <person name="Ireland H.S."/>
            <person name="Wu R."/>
            <person name="Atkinson R.G."/>
            <person name="Karunairetnam S."/>
            <person name="Bulley S."/>
            <person name="Chunkath S."/>
            <person name="Hanley Z."/>
            <person name="Storey R."/>
            <person name="Thrimawithana A.H."/>
            <person name="Thomson S."/>
            <person name="David C."/>
            <person name="Testolin R."/>
            <person name="Huang H."/>
            <person name="Hellens R.P."/>
            <person name="Schaffer R.J."/>
        </authorList>
    </citation>
    <scope>NUCLEOTIDE SEQUENCE [LARGE SCALE GENOMIC DNA]</scope>
    <source>
        <strain evidence="6">cv. Red5</strain>
    </source>
</reference>
<evidence type="ECO:0000256" key="3">
    <source>
        <dbReference type="PROSITE-ProRule" id="PRU00708"/>
    </source>
</evidence>
<dbReference type="PROSITE" id="PS51375">
    <property type="entry name" value="PPR"/>
    <property type="match status" value="6"/>
</dbReference>
<feature type="repeat" description="PPR" evidence="3">
    <location>
        <begin position="425"/>
        <end position="459"/>
    </location>
</feature>
<accession>A0A2R6RGG1</accession>
<organism evidence="5 6">
    <name type="scientific">Actinidia chinensis var. chinensis</name>
    <name type="common">Chinese soft-hair kiwi</name>
    <dbReference type="NCBI Taxonomy" id="1590841"/>
    <lineage>
        <taxon>Eukaryota</taxon>
        <taxon>Viridiplantae</taxon>
        <taxon>Streptophyta</taxon>
        <taxon>Embryophyta</taxon>
        <taxon>Tracheophyta</taxon>
        <taxon>Spermatophyta</taxon>
        <taxon>Magnoliopsida</taxon>
        <taxon>eudicotyledons</taxon>
        <taxon>Gunneridae</taxon>
        <taxon>Pentapetalae</taxon>
        <taxon>asterids</taxon>
        <taxon>Ericales</taxon>
        <taxon>Actinidiaceae</taxon>
        <taxon>Actinidia</taxon>
    </lineage>
</organism>
<protein>
    <submittedName>
        <fullName evidence="5">Pentatricopeptide repeat-containing protein</fullName>
    </submittedName>
</protein>
<dbReference type="AlphaFoldDB" id="A0A2R6RGG1"/>
<evidence type="ECO:0000313" key="6">
    <source>
        <dbReference type="Proteomes" id="UP000241394"/>
    </source>
</evidence>
<dbReference type="InterPro" id="IPR032867">
    <property type="entry name" value="DYW_dom"/>
</dbReference>
<dbReference type="NCBIfam" id="TIGR00756">
    <property type="entry name" value="PPR"/>
    <property type="match status" value="7"/>
</dbReference>
<dbReference type="GO" id="GO:0003723">
    <property type="term" value="F:RNA binding"/>
    <property type="evidence" value="ECO:0007669"/>
    <property type="project" value="InterPro"/>
</dbReference>
<dbReference type="InterPro" id="IPR011990">
    <property type="entry name" value="TPR-like_helical_dom_sf"/>
</dbReference>
<keyword evidence="2" id="KW-0677">Repeat</keyword>
<dbReference type="InterPro" id="IPR046848">
    <property type="entry name" value="E_motif"/>
</dbReference>
<feature type="repeat" description="PPR" evidence="3">
    <location>
        <begin position="394"/>
        <end position="424"/>
    </location>
</feature>
<evidence type="ECO:0000313" key="5">
    <source>
        <dbReference type="EMBL" id="PSS29097.1"/>
    </source>
</evidence>
<evidence type="ECO:0000256" key="1">
    <source>
        <dbReference type="ARBA" id="ARBA00006643"/>
    </source>
</evidence>
<dbReference type="OMA" id="VADWNAM"/>
<dbReference type="OrthoDB" id="185373at2759"/>